<name>X0S877_9ZZZZ</name>
<dbReference type="EMBL" id="BARS01000117">
    <property type="protein sequence ID" value="GAF72132.1"/>
    <property type="molecule type" value="Genomic_DNA"/>
</dbReference>
<accession>X0S877</accession>
<evidence type="ECO:0000256" key="1">
    <source>
        <dbReference type="SAM" id="MobiDB-lite"/>
    </source>
</evidence>
<organism evidence="2">
    <name type="scientific">marine sediment metagenome</name>
    <dbReference type="NCBI Taxonomy" id="412755"/>
    <lineage>
        <taxon>unclassified sequences</taxon>
        <taxon>metagenomes</taxon>
        <taxon>ecological metagenomes</taxon>
    </lineage>
</organism>
<comment type="caution">
    <text evidence="2">The sequence shown here is derived from an EMBL/GenBank/DDBJ whole genome shotgun (WGS) entry which is preliminary data.</text>
</comment>
<protein>
    <submittedName>
        <fullName evidence="2">Uncharacterized protein</fullName>
    </submittedName>
</protein>
<feature type="non-terminal residue" evidence="2">
    <location>
        <position position="1"/>
    </location>
</feature>
<proteinExistence type="predicted"/>
<sequence>QIKRDGGESTITHWRPEQIKNLQVPILYRKIQEEISSLIKQSHETKQKARKLQEETKRKVEKAIENEIRK</sequence>
<dbReference type="AlphaFoldDB" id="X0S877"/>
<gene>
    <name evidence="2" type="ORF">S01H1_00345</name>
</gene>
<feature type="region of interest" description="Disordered" evidence="1">
    <location>
        <begin position="42"/>
        <end position="70"/>
    </location>
</feature>
<evidence type="ECO:0000313" key="2">
    <source>
        <dbReference type="EMBL" id="GAF72132.1"/>
    </source>
</evidence>
<reference evidence="2" key="1">
    <citation type="journal article" date="2014" name="Front. Microbiol.">
        <title>High frequency of phylogenetically diverse reductive dehalogenase-homologous genes in deep subseafloor sedimentary metagenomes.</title>
        <authorList>
            <person name="Kawai M."/>
            <person name="Futagami T."/>
            <person name="Toyoda A."/>
            <person name="Takaki Y."/>
            <person name="Nishi S."/>
            <person name="Hori S."/>
            <person name="Arai W."/>
            <person name="Tsubouchi T."/>
            <person name="Morono Y."/>
            <person name="Uchiyama I."/>
            <person name="Ito T."/>
            <person name="Fujiyama A."/>
            <person name="Inagaki F."/>
            <person name="Takami H."/>
        </authorList>
    </citation>
    <scope>NUCLEOTIDE SEQUENCE</scope>
    <source>
        <strain evidence="2">Expedition CK06-06</strain>
    </source>
</reference>